<proteinExistence type="predicted"/>
<name>A0ABX8R0U0_9ACTN</name>
<dbReference type="RefSeq" id="WP_231330343.1">
    <property type="nucleotide sequence ID" value="NZ_CP059572.1"/>
</dbReference>
<sequence length="200" mass="21607">MRARLVRPPTQGVRRAAPIPATLLLSLAPLLAACGTSHPSSGALKPEGSFDTGAAAAPTSTAAAPSAQPTEQLYKTVLQRYRDYQAVYKRVYERNDPAELATVAVNPLLAEVTQDVERTKARGEIWRFANTHNPRVYARSTDGTKVYVIDCVRTLSGYRFSATTGKRVGGGKGGSYLYRSTVLYDSGAWKVAATVQDRPC</sequence>
<evidence type="ECO:0000313" key="4">
    <source>
        <dbReference type="Proteomes" id="UP001049518"/>
    </source>
</evidence>
<evidence type="ECO:0000256" key="2">
    <source>
        <dbReference type="SAM" id="SignalP"/>
    </source>
</evidence>
<protein>
    <recommendedName>
        <fullName evidence="5">Secreted protein/lipoprotein</fullName>
    </recommendedName>
</protein>
<keyword evidence="4" id="KW-1185">Reference proteome</keyword>
<gene>
    <name evidence="3" type="ORF">AGRA3207_005843</name>
</gene>
<dbReference type="EMBL" id="CP059572">
    <property type="protein sequence ID" value="QXJ24508.1"/>
    <property type="molecule type" value="Genomic_DNA"/>
</dbReference>
<reference evidence="3" key="1">
    <citation type="submission" date="2020-07" db="EMBL/GenBank/DDBJ databases">
        <authorList>
            <person name="Tarantini F.S."/>
            <person name="Hong K.W."/>
            <person name="Chan K.G."/>
        </authorList>
    </citation>
    <scope>NUCLEOTIDE SEQUENCE</scope>
    <source>
        <strain evidence="3">32-07</strain>
    </source>
</reference>
<evidence type="ECO:0000313" key="3">
    <source>
        <dbReference type="EMBL" id="QXJ24508.1"/>
    </source>
</evidence>
<dbReference type="Proteomes" id="UP001049518">
    <property type="component" value="Chromosome"/>
</dbReference>
<evidence type="ECO:0000256" key="1">
    <source>
        <dbReference type="SAM" id="MobiDB-lite"/>
    </source>
</evidence>
<accession>A0ABX8R0U0</accession>
<feature type="region of interest" description="Disordered" evidence="1">
    <location>
        <begin position="41"/>
        <end position="68"/>
    </location>
</feature>
<evidence type="ECO:0008006" key="5">
    <source>
        <dbReference type="Google" id="ProtNLM"/>
    </source>
</evidence>
<dbReference type="PROSITE" id="PS51257">
    <property type="entry name" value="PROKAR_LIPOPROTEIN"/>
    <property type="match status" value="1"/>
</dbReference>
<feature type="compositionally biased region" description="Low complexity" evidence="1">
    <location>
        <begin position="54"/>
        <end position="67"/>
    </location>
</feature>
<feature type="signal peptide" evidence="2">
    <location>
        <begin position="1"/>
        <end position="32"/>
    </location>
</feature>
<feature type="chain" id="PRO_5046405766" description="Secreted protein/lipoprotein" evidence="2">
    <location>
        <begin position="33"/>
        <end position="200"/>
    </location>
</feature>
<keyword evidence="2" id="KW-0732">Signal</keyword>
<organism evidence="3 4">
    <name type="scientific">Actinomadura graeca</name>
    <dbReference type="NCBI Taxonomy" id="2750812"/>
    <lineage>
        <taxon>Bacteria</taxon>
        <taxon>Bacillati</taxon>
        <taxon>Actinomycetota</taxon>
        <taxon>Actinomycetes</taxon>
        <taxon>Streptosporangiales</taxon>
        <taxon>Thermomonosporaceae</taxon>
        <taxon>Actinomadura</taxon>
    </lineage>
</organism>